<dbReference type="InterPro" id="IPR054058">
    <property type="entry name" value="HTH_67"/>
</dbReference>
<evidence type="ECO:0000313" key="2">
    <source>
        <dbReference type="Proteomes" id="UP001589788"/>
    </source>
</evidence>
<comment type="caution">
    <text evidence="1">The sequence shown here is derived from an EMBL/GenBank/DDBJ whole genome shotgun (WGS) entry which is preliminary data.</text>
</comment>
<dbReference type="Pfam" id="PF21863">
    <property type="entry name" value="HTH_67"/>
    <property type="match status" value="1"/>
</dbReference>
<gene>
    <name evidence="1" type="ORF">ACFFRE_02965</name>
</gene>
<name>A0ABV6C0B0_9ACTN</name>
<dbReference type="Proteomes" id="UP001589788">
    <property type="component" value="Unassembled WGS sequence"/>
</dbReference>
<sequence length="247" mass="26118">MTIEELLATVCPPINHLGAAWYFDPETTAAGERLGLDPGTFYFLGRGGVLGDVPWTVVHAAFGYFNPTVVERAWTAGRERVAPAEAARAHLGCAEAFGRRHFAELAGLDVFCEAAEAVVQAATRDFSALPLFAGQVAQPLPEDLPGRAIRLVVTLRELRGSAHLVAVVASGLATPVAHRAARPDALRLFGWQEADVPEPTDADREALQAAETLTDRLLGPAFGVLDDSGREALASGVTAMTQALPTA</sequence>
<organism evidence="1 2">
    <name type="scientific">Aciditerrimonas ferrireducens</name>
    <dbReference type="NCBI Taxonomy" id="667306"/>
    <lineage>
        <taxon>Bacteria</taxon>
        <taxon>Bacillati</taxon>
        <taxon>Actinomycetota</taxon>
        <taxon>Acidimicrobiia</taxon>
        <taxon>Acidimicrobiales</taxon>
        <taxon>Acidimicrobiaceae</taxon>
        <taxon>Aciditerrimonas</taxon>
    </lineage>
</organism>
<reference evidence="1 2" key="1">
    <citation type="submission" date="2024-09" db="EMBL/GenBank/DDBJ databases">
        <authorList>
            <person name="Sun Q."/>
            <person name="Mori K."/>
        </authorList>
    </citation>
    <scope>NUCLEOTIDE SEQUENCE [LARGE SCALE GENOMIC DNA]</scope>
    <source>
        <strain evidence="1 2">JCM 15389</strain>
    </source>
</reference>
<proteinExistence type="predicted"/>
<protein>
    <submittedName>
        <fullName evidence="1">Uncharacterized protein</fullName>
    </submittedName>
</protein>
<accession>A0ABV6C0B0</accession>
<keyword evidence="2" id="KW-1185">Reference proteome</keyword>
<dbReference type="NCBIfam" id="NF047719">
    <property type="entry name" value="SCO6745_fam_HTH"/>
    <property type="match status" value="1"/>
</dbReference>
<evidence type="ECO:0000313" key="1">
    <source>
        <dbReference type="EMBL" id="MFC0081121.1"/>
    </source>
</evidence>
<dbReference type="RefSeq" id="WP_377788061.1">
    <property type="nucleotide sequence ID" value="NZ_JBHLYQ010000016.1"/>
</dbReference>
<dbReference type="EMBL" id="JBHLYQ010000016">
    <property type="protein sequence ID" value="MFC0081121.1"/>
    <property type="molecule type" value="Genomic_DNA"/>
</dbReference>